<dbReference type="PANTHER" id="PTHR30157:SF0">
    <property type="entry name" value="NADPH-DEPENDENT FERRIC-CHELATE REDUCTASE"/>
    <property type="match status" value="1"/>
</dbReference>
<evidence type="ECO:0000313" key="5">
    <source>
        <dbReference type="Proteomes" id="UP000018211"/>
    </source>
</evidence>
<dbReference type="InterPro" id="IPR039374">
    <property type="entry name" value="SIP_fam"/>
</dbReference>
<dbReference type="Pfam" id="PF08021">
    <property type="entry name" value="FAD_binding_9"/>
    <property type="match status" value="1"/>
</dbReference>
<feature type="domain" description="FAD-binding FR-type" evidence="3">
    <location>
        <begin position="1"/>
        <end position="118"/>
    </location>
</feature>
<accession>A0AAV2VYZ2</accession>
<dbReference type="PROSITE" id="PS51384">
    <property type="entry name" value="FAD_FR"/>
    <property type="match status" value="1"/>
</dbReference>
<dbReference type="Gene3D" id="2.40.30.10">
    <property type="entry name" value="Translation factors"/>
    <property type="match status" value="1"/>
</dbReference>
<reference evidence="4 5" key="1">
    <citation type="journal article" date="2013" name="ISME J.">
        <title>Comparative genomics of pathogenic lineages of Vibrio nigripulchritudo identifies virulence-associated traits.</title>
        <authorList>
            <person name="Goudenege D."/>
            <person name="Labreuche Y."/>
            <person name="Krin E."/>
            <person name="Ansquer D."/>
            <person name="Mangenot S."/>
            <person name="Calteau A."/>
            <person name="Medigue C."/>
            <person name="Mazel D."/>
            <person name="Polz M.F."/>
            <person name="Le Roux F."/>
        </authorList>
    </citation>
    <scope>NUCLEOTIDE SEQUENCE [LARGE SCALE GENOMIC DNA]</scope>
    <source>
        <strain evidence="4 5">SOn1</strain>
    </source>
</reference>
<comment type="caution">
    <text evidence="4">The sequence shown here is derived from an EMBL/GenBank/DDBJ whole genome shotgun (WGS) entry which is preliminary data.</text>
</comment>
<dbReference type="SUPFAM" id="SSF63380">
    <property type="entry name" value="Riboflavin synthase domain-like"/>
    <property type="match status" value="1"/>
</dbReference>
<dbReference type="InterPro" id="IPR017927">
    <property type="entry name" value="FAD-bd_FR_type"/>
</dbReference>
<protein>
    <submittedName>
        <fullName evidence="4">Siderophore-interacting protein</fullName>
    </submittedName>
</protein>
<dbReference type="Pfam" id="PF04954">
    <property type="entry name" value="SIP"/>
    <property type="match status" value="1"/>
</dbReference>
<proteinExistence type="inferred from homology"/>
<dbReference type="InterPro" id="IPR013113">
    <property type="entry name" value="SIP_FAD-bd"/>
</dbReference>
<evidence type="ECO:0000259" key="3">
    <source>
        <dbReference type="PROSITE" id="PS51384"/>
    </source>
</evidence>
<name>A0AAV2VYZ2_9VIBR</name>
<sequence length="254" mass="28707">MTQILTIKSKSFVTPSMLRITFEGDCVQSFEDDFAGAYIKLELTPDGRSFVGSGASQEEQSLRTYSIRHLDKAKNQIDVDFVIHGNSIEAGLASYWAQQSEVGDRLSVRGPGSIKTIEPEAQWCFIVADMTGIPAASTVLETLNGNLSGYAVFEVNTKEDIQNIDAPEGVEFRWVVKGEGRGLAEEVESLEWKDGKPGVWCATEFSTMRQLRKYFRNEREVERDEIYISSYWKQGRTEDQHKIDKRKDAEEQAK</sequence>
<dbReference type="EMBL" id="CAOF01000189">
    <property type="protein sequence ID" value="CCO49871.1"/>
    <property type="molecule type" value="Genomic_DNA"/>
</dbReference>
<evidence type="ECO:0000256" key="1">
    <source>
        <dbReference type="ARBA" id="ARBA00035644"/>
    </source>
</evidence>
<dbReference type="CDD" id="cd06193">
    <property type="entry name" value="siderophore_interacting"/>
    <property type="match status" value="1"/>
</dbReference>
<dbReference type="AlphaFoldDB" id="A0AAV2VYZ2"/>
<dbReference type="Gene3D" id="3.40.50.80">
    <property type="entry name" value="Nucleotide-binding domain of ferredoxin-NADP reductase (FNR) module"/>
    <property type="match status" value="1"/>
</dbReference>
<comment type="similarity">
    <text evidence="1">Belongs to the SIP oxidoreductase family.</text>
</comment>
<dbReference type="InterPro" id="IPR007037">
    <property type="entry name" value="SIP_rossman_dom"/>
</dbReference>
<dbReference type="PANTHER" id="PTHR30157">
    <property type="entry name" value="FERRIC REDUCTASE, NADPH-DEPENDENT"/>
    <property type="match status" value="1"/>
</dbReference>
<gene>
    <name evidence="4" type="ORF">VIBNISOn1_920006</name>
</gene>
<organism evidence="4 5">
    <name type="scientific">Vibrio nigripulchritudo SOn1</name>
    <dbReference type="NCBI Taxonomy" id="1238450"/>
    <lineage>
        <taxon>Bacteria</taxon>
        <taxon>Pseudomonadati</taxon>
        <taxon>Pseudomonadota</taxon>
        <taxon>Gammaproteobacteria</taxon>
        <taxon>Vibrionales</taxon>
        <taxon>Vibrionaceae</taxon>
        <taxon>Vibrio</taxon>
    </lineage>
</organism>
<dbReference type="InterPro" id="IPR017938">
    <property type="entry name" value="Riboflavin_synthase-like_b-brl"/>
</dbReference>
<dbReference type="InterPro" id="IPR039261">
    <property type="entry name" value="FNR_nucleotide-bd"/>
</dbReference>
<evidence type="ECO:0000313" key="4">
    <source>
        <dbReference type="EMBL" id="CCO49871.1"/>
    </source>
</evidence>
<dbReference type="RefSeq" id="WP_022613878.1">
    <property type="nucleotide sequence ID" value="NZ_LK391965.1"/>
</dbReference>
<dbReference type="GO" id="GO:0016491">
    <property type="term" value="F:oxidoreductase activity"/>
    <property type="evidence" value="ECO:0007669"/>
    <property type="project" value="InterPro"/>
</dbReference>
<evidence type="ECO:0000256" key="2">
    <source>
        <dbReference type="SAM" id="MobiDB-lite"/>
    </source>
</evidence>
<feature type="region of interest" description="Disordered" evidence="2">
    <location>
        <begin position="235"/>
        <end position="254"/>
    </location>
</feature>
<dbReference type="Proteomes" id="UP000018211">
    <property type="component" value="Unassembled WGS sequence"/>
</dbReference>